<dbReference type="InterPro" id="IPR015854">
    <property type="entry name" value="ABC_transpr_LolD-like"/>
</dbReference>
<dbReference type="GO" id="GO:0005524">
    <property type="term" value="F:ATP binding"/>
    <property type="evidence" value="ECO:0007669"/>
    <property type="project" value="UniProtKB-KW"/>
</dbReference>
<comment type="caution">
    <text evidence="6">The sequence shown here is derived from an EMBL/GenBank/DDBJ whole genome shotgun (WGS) entry which is preliminary data.</text>
</comment>
<evidence type="ECO:0000256" key="2">
    <source>
        <dbReference type="ARBA" id="ARBA00022741"/>
    </source>
</evidence>
<dbReference type="EC" id="3.6.3.-" evidence="6"/>
<dbReference type="GO" id="GO:0016887">
    <property type="term" value="F:ATP hydrolysis activity"/>
    <property type="evidence" value="ECO:0007669"/>
    <property type="project" value="InterPro"/>
</dbReference>
<dbReference type="InterPro" id="IPR003593">
    <property type="entry name" value="AAA+_ATPase"/>
</dbReference>
<gene>
    <name evidence="6" type="ORF">Pla111_31140</name>
</gene>
<dbReference type="CDD" id="cd03255">
    <property type="entry name" value="ABC_MJ0796_LolCDE_FtsE"/>
    <property type="match status" value="1"/>
</dbReference>
<keyword evidence="7" id="KW-1185">Reference proteome</keyword>
<evidence type="ECO:0000256" key="1">
    <source>
        <dbReference type="ARBA" id="ARBA00022448"/>
    </source>
</evidence>
<evidence type="ECO:0000313" key="7">
    <source>
        <dbReference type="Proteomes" id="UP000318995"/>
    </source>
</evidence>
<organism evidence="6 7">
    <name type="scientific">Botrimarina hoheduenensis</name>
    <dbReference type="NCBI Taxonomy" id="2528000"/>
    <lineage>
        <taxon>Bacteria</taxon>
        <taxon>Pseudomonadati</taxon>
        <taxon>Planctomycetota</taxon>
        <taxon>Planctomycetia</taxon>
        <taxon>Pirellulales</taxon>
        <taxon>Lacipirellulaceae</taxon>
        <taxon>Botrimarina</taxon>
    </lineage>
</organism>
<feature type="domain" description="ABC transporter" evidence="5">
    <location>
        <begin position="23"/>
        <end position="261"/>
    </location>
</feature>
<dbReference type="RefSeq" id="WP_146575309.1">
    <property type="nucleotide sequence ID" value="NZ_SJPH01000009.1"/>
</dbReference>
<evidence type="ECO:0000256" key="3">
    <source>
        <dbReference type="ARBA" id="ARBA00022840"/>
    </source>
</evidence>
<dbReference type="PANTHER" id="PTHR24220:SF86">
    <property type="entry name" value="ABC TRANSPORTER ABCH.1"/>
    <property type="match status" value="1"/>
</dbReference>
<dbReference type="Proteomes" id="UP000318995">
    <property type="component" value="Unassembled WGS sequence"/>
</dbReference>
<name>A0A5C5VUS5_9BACT</name>
<keyword evidence="2" id="KW-0547">Nucleotide-binding</keyword>
<dbReference type="InterPro" id="IPR017871">
    <property type="entry name" value="ABC_transporter-like_CS"/>
</dbReference>
<dbReference type="SMART" id="SM00382">
    <property type="entry name" value="AAA"/>
    <property type="match status" value="1"/>
</dbReference>
<dbReference type="GO" id="GO:0005886">
    <property type="term" value="C:plasma membrane"/>
    <property type="evidence" value="ECO:0007669"/>
    <property type="project" value="TreeGrafter"/>
</dbReference>
<dbReference type="PANTHER" id="PTHR24220">
    <property type="entry name" value="IMPORT ATP-BINDING PROTEIN"/>
    <property type="match status" value="1"/>
</dbReference>
<evidence type="ECO:0000259" key="5">
    <source>
        <dbReference type="PROSITE" id="PS50893"/>
    </source>
</evidence>
<protein>
    <submittedName>
        <fullName evidence="6">ABC transporter ATP-binding protein</fullName>
        <ecNumber evidence="6">3.6.3.-</ecNumber>
    </submittedName>
</protein>
<keyword evidence="3 6" id="KW-0067">ATP-binding</keyword>
<dbReference type="OrthoDB" id="273392at2"/>
<dbReference type="PROSITE" id="PS00211">
    <property type="entry name" value="ABC_TRANSPORTER_1"/>
    <property type="match status" value="1"/>
</dbReference>
<reference evidence="6 7" key="1">
    <citation type="submission" date="2019-02" db="EMBL/GenBank/DDBJ databases">
        <title>Deep-cultivation of Planctomycetes and their phenomic and genomic characterization uncovers novel biology.</title>
        <authorList>
            <person name="Wiegand S."/>
            <person name="Jogler M."/>
            <person name="Boedeker C."/>
            <person name="Pinto D."/>
            <person name="Vollmers J."/>
            <person name="Rivas-Marin E."/>
            <person name="Kohn T."/>
            <person name="Peeters S.H."/>
            <person name="Heuer A."/>
            <person name="Rast P."/>
            <person name="Oberbeckmann S."/>
            <person name="Bunk B."/>
            <person name="Jeske O."/>
            <person name="Meyerdierks A."/>
            <person name="Storesund J.E."/>
            <person name="Kallscheuer N."/>
            <person name="Luecker S."/>
            <person name="Lage O.M."/>
            <person name="Pohl T."/>
            <person name="Merkel B.J."/>
            <person name="Hornburger P."/>
            <person name="Mueller R.-W."/>
            <person name="Bruemmer F."/>
            <person name="Labrenz M."/>
            <person name="Spormann A.M."/>
            <person name="Op Den Camp H."/>
            <person name="Overmann J."/>
            <person name="Amann R."/>
            <person name="Jetten M.S.M."/>
            <person name="Mascher T."/>
            <person name="Medema M.H."/>
            <person name="Devos D.P."/>
            <person name="Kaster A.-K."/>
            <person name="Ovreas L."/>
            <person name="Rohde M."/>
            <person name="Galperin M.Y."/>
            <person name="Jogler C."/>
        </authorList>
    </citation>
    <scope>NUCLEOTIDE SEQUENCE [LARGE SCALE GENOMIC DNA]</scope>
    <source>
        <strain evidence="6 7">Pla111</strain>
    </source>
</reference>
<dbReference type="PROSITE" id="PS50893">
    <property type="entry name" value="ABC_TRANSPORTER_2"/>
    <property type="match status" value="1"/>
</dbReference>
<dbReference type="GO" id="GO:0022857">
    <property type="term" value="F:transmembrane transporter activity"/>
    <property type="evidence" value="ECO:0007669"/>
    <property type="project" value="TreeGrafter"/>
</dbReference>
<proteinExistence type="inferred from homology"/>
<dbReference type="FunFam" id="3.40.50.300:FF:000032">
    <property type="entry name" value="Export ABC transporter ATP-binding protein"/>
    <property type="match status" value="1"/>
</dbReference>
<evidence type="ECO:0000256" key="4">
    <source>
        <dbReference type="ARBA" id="ARBA00038388"/>
    </source>
</evidence>
<dbReference type="EMBL" id="SJPH01000009">
    <property type="protein sequence ID" value="TWT41399.1"/>
    <property type="molecule type" value="Genomic_DNA"/>
</dbReference>
<accession>A0A5C5VUS5</accession>
<sequence>MPASASNEMPAADLPPRTEKLAASIRQLCKEYRLSSGSVVALRDVSFDVPEGDFVSIMGPSGSGKSTLLNLLGCLDRPTSGGYFLGTDDVARMSDDQLADVRANRLGFVFQSFNLLPALSVLENIELPLHYSGQLSRTSRQRCERLAQRVGLGDRMDHRPMQLSGGQQQRVAIARSLVNDPRFLLADEPTGNLDTSTTAEILDLLTELNNEGRTILLVTHEPEVADLTRRTVVLRDGGLIYDGPPTGARAALQATAVRATASEVHR</sequence>
<dbReference type="Pfam" id="PF00005">
    <property type="entry name" value="ABC_tran"/>
    <property type="match status" value="1"/>
</dbReference>
<dbReference type="InterPro" id="IPR003439">
    <property type="entry name" value="ABC_transporter-like_ATP-bd"/>
</dbReference>
<dbReference type="SUPFAM" id="SSF52540">
    <property type="entry name" value="P-loop containing nucleoside triphosphate hydrolases"/>
    <property type="match status" value="1"/>
</dbReference>
<evidence type="ECO:0000313" key="6">
    <source>
        <dbReference type="EMBL" id="TWT41399.1"/>
    </source>
</evidence>
<dbReference type="AlphaFoldDB" id="A0A5C5VUS5"/>
<dbReference type="GO" id="GO:0098796">
    <property type="term" value="C:membrane protein complex"/>
    <property type="evidence" value="ECO:0007669"/>
    <property type="project" value="UniProtKB-ARBA"/>
</dbReference>
<dbReference type="InterPro" id="IPR017911">
    <property type="entry name" value="MacB-like_ATP-bd"/>
</dbReference>
<dbReference type="Gene3D" id="3.40.50.300">
    <property type="entry name" value="P-loop containing nucleotide triphosphate hydrolases"/>
    <property type="match status" value="1"/>
</dbReference>
<keyword evidence="1" id="KW-0813">Transport</keyword>
<keyword evidence="6" id="KW-0378">Hydrolase</keyword>
<dbReference type="InterPro" id="IPR027417">
    <property type="entry name" value="P-loop_NTPase"/>
</dbReference>
<comment type="similarity">
    <text evidence="4">Belongs to the ABC transporter superfamily. Macrolide exporter (TC 3.A.1.122) family.</text>
</comment>